<dbReference type="InterPro" id="IPR032871">
    <property type="entry name" value="AHH_dom_containing"/>
</dbReference>
<accession>A0A199XV19</accession>
<dbReference type="Pfam" id="PF14412">
    <property type="entry name" value="AHH"/>
    <property type="match status" value="1"/>
</dbReference>
<evidence type="ECO:0000313" key="2">
    <source>
        <dbReference type="Proteomes" id="UP000093807"/>
    </source>
</evidence>
<gene>
    <name evidence="1" type="ORF">FLB_03530</name>
</gene>
<proteinExistence type="predicted"/>
<name>A0A199XV19_9FLAO</name>
<evidence type="ECO:0000313" key="1">
    <source>
        <dbReference type="EMBL" id="OAZ05262.1"/>
    </source>
</evidence>
<sequence length="259" mass="29012">MPNNLYCGIPIPTIKIKSTAAEIEQQLANTVEDVNGNKLVEVVLENGDNVPAIVGTEEGLEKIGKSNTKSIFANIDDYINSLTSKSARKKIRANIINLAESKDIAIAFFNNNKNSFEAIYKNDFDKWYDDVFLNGLKKNPAAFEAHHIIPVKVLEGNDKLKNLLFELSKDHPEVTFNFNEIDNGMMVQKKSIKLEVDGHGNHPEYDIAIDTKINLIIEKAGNEKIEAFNQIKKLIKDTKATLKNEVLLGTKNVNDIINF</sequence>
<organism evidence="1 2">
    <name type="scientific">Flavobacterium succinicans</name>
    <dbReference type="NCBI Taxonomy" id="29536"/>
    <lineage>
        <taxon>Bacteria</taxon>
        <taxon>Pseudomonadati</taxon>
        <taxon>Bacteroidota</taxon>
        <taxon>Flavobacteriia</taxon>
        <taxon>Flavobacteriales</taxon>
        <taxon>Flavobacteriaceae</taxon>
        <taxon>Flavobacterium</taxon>
    </lineage>
</organism>
<protein>
    <submittedName>
        <fullName evidence="1">Uncharacterized protein</fullName>
    </submittedName>
</protein>
<dbReference type="AlphaFoldDB" id="A0A199XV19"/>
<comment type="caution">
    <text evidence="1">The sequence shown here is derived from an EMBL/GenBank/DDBJ whole genome shotgun (WGS) entry which is preliminary data.</text>
</comment>
<dbReference type="PATRIC" id="fig|29536.5.peg.374"/>
<dbReference type="Proteomes" id="UP000093807">
    <property type="component" value="Unassembled WGS sequence"/>
</dbReference>
<dbReference type="EMBL" id="JMTM01000013">
    <property type="protein sequence ID" value="OAZ05262.1"/>
    <property type="molecule type" value="Genomic_DNA"/>
</dbReference>
<reference evidence="1 2" key="1">
    <citation type="submission" date="2016-06" db="EMBL/GenBank/DDBJ databases">
        <title>Draft genome sequence of Flavobacterium succinicans strain DD5b.</title>
        <authorList>
            <person name="Poehlein A."/>
            <person name="Daniel R."/>
            <person name="Simeonova D.D."/>
        </authorList>
    </citation>
    <scope>NUCLEOTIDE SEQUENCE [LARGE SCALE GENOMIC DNA]</scope>
    <source>
        <strain evidence="1 2">DD5b</strain>
    </source>
</reference>
<keyword evidence="2" id="KW-1185">Reference proteome</keyword>